<accession>A0A8H7WKB8</accession>
<feature type="compositionally biased region" description="Low complexity" evidence="1">
    <location>
        <begin position="728"/>
        <end position="740"/>
    </location>
</feature>
<feature type="compositionally biased region" description="Low complexity" evidence="1">
    <location>
        <begin position="275"/>
        <end position="284"/>
    </location>
</feature>
<keyword evidence="3" id="KW-1185">Reference proteome</keyword>
<feature type="compositionally biased region" description="Polar residues" evidence="1">
    <location>
        <begin position="199"/>
        <end position="210"/>
    </location>
</feature>
<feature type="compositionally biased region" description="Polar residues" evidence="1">
    <location>
        <begin position="501"/>
        <end position="510"/>
    </location>
</feature>
<proteinExistence type="predicted"/>
<feature type="compositionally biased region" description="Polar residues" evidence="1">
    <location>
        <begin position="465"/>
        <end position="478"/>
    </location>
</feature>
<feature type="compositionally biased region" description="Basic and acidic residues" evidence="1">
    <location>
        <begin position="83"/>
        <end position="97"/>
    </location>
</feature>
<feature type="region of interest" description="Disordered" evidence="1">
    <location>
        <begin position="312"/>
        <end position="592"/>
    </location>
</feature>
<evidence type="ECO:0000313" key="3">
    <source>
        <dbReference type="Proteomes" id="UP000664132"/>
    </source>
</evidence>
<dbReference type="EMBL" id="JAFJYH010000003">
    <property type="protein sequence ID" value="KAG4426342.1"/>
    <property type="molecule type" value="Genomic_DNA"/>
</dbReference>
<feature type="compositionally biased region" description="Basic and acidic residues" evidence="1">
    <location>
        <begin position="315"/>
        <end position="342"/>
    </location>
</feature>
<feature type="compositionally biased region" description="Polar residues" evidence="1">
    <location>
        <begin position="394"/>
        <end position="421"/>
    </location>
</feature>
<feature type="compositionally biased region" description="Low complexity" evidence="1">
    <location>
        <begin position="375"/>
        <end position="393"/>
    </location>
</feature>
<evidence type="ECO:0000256" key="1">
    <source>
        <dbReference type="SAM" id="MobiDB-lite"/>
    </source>
</evidence>
<organism evidence="2 3">
    <name type="scientific">Cadophora malorum</name>
    <dbReference type="NCBI Taxonomy" id="108018"/>
    <lineage>
        <taxon>Eukaryota</taxon>
        <taxon>Fungi</taxon>
        <taxon>Dikarya</taxon>
        <taxon>Ascomycota</taxon>
        <taxon>Pezizomycotina</taxon>
        <taxon>Leotiomycetes</taxon>
        <taxon>Helotiales</taxon>
        <taxon>Ploettnerulaceae</taxon>
        <taxon>Cadophora</taxon>
    </lineage>
</organism>
<dbReference type="AlphaFoldDB" id="A0A8H7WKB8"/>
<feature type="compositionally biased region" description="Polar residues" evidence="1">
    <location>
        <begin position="355"/>
        <end position="374"/>
    </location>
</feature>
<feature type="compositionally biased region" description="Polar residues" evidence="1">
    <location>
        <begin position="544"/>
        <end position="553"/>
    </location>
</feature>
<feature type="region of interest" description="Disordered" evidence="1">
    <location>
        <begin position="1"/>
        <end position="30"/>
    </location>
</feature>
<evidence type="ECO:0000313" key="2">
    <source>
        <dbReference type="EMBL" id="KAG4426342.1"/>
    </source>
</evidence>
<feature type="compositionally biased region" description="Low complexity" evidence="1">
    <location>
        <begin position="443"/>
        <end position="454"/>
    </location>
</feature>
<feature type="compositionally biased region" description="Basic and acidic residues" evidence="1">
    <location>
        <begin position="618"/>
        <end position="636"/>
    </location>
</feature>
<feature type="compositionally biased region" description="Polar residues" evidence="1">
    <location>
        <begin position="637"/>
        <end position="650"/>
    </location>
</feature>
<sequence>MGRTSKFSFPIPGRKHKEVPSVNVQTVPGNSNLSKAQRILGTSNNLNIDISPIREEGQHQWKHPGSRSSGMSISISDSTRSAESIHESQSEQWEHESGVLPKGISEKASSTLLGRRYGEDGTTTTSDRSGRLRNEDSSSTLKSFYDRQQMPLSISQQTAASSARDLALRKGCPPVVQRSPLLQVETALDPFDEHFAASNKHNGSGLQAIQSPEKRKKPGRLDLTKLFPKSRRHGDKSDSDYMTPSPSSASTNGSHNAGSLMPDSARRKLKKSQSKESMQSQKCSVRSERSYEQRQTNGTLLQLYDHYENLPVRSPRMDRIPESRVPDHIPSGRDSKIIRTDPEPNSSKRSPDPPASSSSKEPFSWKNVRSSLAATNLTPSSLTPSSLTPPNSNWESTSAASISSRNTRTSKTTAGSSFSHSDLQEKSVLSLSSDSEDDSETDPGLSLGPPSRGKSSGGSSCGSPINTSQVQKSTQPSGGLTARNYGQRRGPVQQAPYLTVPENSASSSRLSGPWTPPPQLATPPSSSHQRYSQLPSPREKKDQSFSIRSGNSSRRAKPPSIASIQSLQAPHTPPLSPSSMVFRQTSERSSRFMAVTQQEEALLEALRQKRARMREEIIEEHETTMKTPPREKEKQPSRLSSVTARSSASTLRPAKEADKKQTILLYLDTPLASTQSIDTAEPSPDLDDFLSFGSDEEPTPRTSWAPSRKGKPRPDSFIAPLQRQDTVSSSAPPSAARLSAVGSARGFKPDRSSGVASKKRNTGVRFVDDSGVANSDDFLADEEPMLWNV</sequence>
<feature type="region of interest" description="Disordered" evidence="1">
    <location>
        <begin position="195"/>
        <end position="297"/>
    </location>
</feature>
<dbReference type="Proteomes" id="UP000664132">
    <property type="component" value="Unassembled WGS sequence"/>
</dbReference>
<comment type="caution">
    <text evidence="2">The sequence shown here is derived from an EMBL/GenBank/DDBJ whole genome shotgun (WGS) entry which is preliminary data.</text>
</comment>
<name>A0A8H7WKB8_9HELO</name>
<feature type="region of interest" description="Disordered" evidence="1">
    <location>
        <begin position="618"/>
        <end position="660"/>
    </location>
</feature>
<gene>
    <name evidence="2" type="ORF">IFR04_000525</name>
</gene>
<feature type="compositionally biased region" description="Polar residues" evidence="1">
    <location>
        <begin position="240"/>
        <end position="257"/>
    </location>
</feature>
<protein>
    <submittedName>
        <fullName evidence="2">Uncharacterized protein</fullName>
    </submittedName>
</protein>
<dbReference type="OrthoDB" id="5244050at2759"/>
<reference evidence="2" key="1">
    <citation type="submission" date="2021-02" db="EMBL/GenBank/DDBJ databases">
        <title>Genome sequence Cadophora malorum strain M34.</title>
        <authorList>
            <person name="Stefanovic E."/>
            <person name="Vu D."/>
            <person name="Scully C."/>
            <person name="Dijksterhuis J."/>
            <person name="Roader J."/>
            <person name="Houbraken J."/>
        </authorList>
    </citation>
    <scope>NUCLEOTIDE SEQUENCE</scope>
    <source>
        <strain evidence="2">M34</strain>
    </source>
</reference>
<feature type="region of interest" description="Disordered" evidence="1">
    <location>
        <begin position="673"/>
        <end position="762"/>
    </location>
</feature>
<feature type="compositionally biased region" description="Low complexity" evidence="1">
    <location>
        <begin position="66"/>
        <end position="82"/>
    </location>
</feature>
<feature type="region of interest" description="Disordered" evidence="1">
    <location>
        <begin position="53"/>
        <end position="139"/>
    </location>
</feature>